<gene>
    <name evidence="1" type="ORF">CSW08_12315</name>
</gene>
<name>A0A2N3HI87_9FLAO</name>
<dbReference type="OrthoDB" id="1426903at2"/>
<organism evidence="1 2">
    <name type="scientific">Confluentibacter flavum</name>
    <dbReference type="NCBI Taxonomy" id="1909700"/>
    <lineage>
        <taxon>Bacteria</taxon>
        <taxon>Pseudomonadati</taxon>
        <taxon>Bacteroidota</taxon>
        <taxon>Flavobacteriia</taxon>
        <taxon>Flavobacteriales</taxon>
        <taxon>Flavobacteriaceae</taxon>
        <taxon>Confluentibacter</taxon>
    </lineage>
</organism>
<protein>
    <submittedName>
        <fullName evidence="1">Uncharacterized protein</fullName>
    </submittedName>
</protein>
<keyword evidence="2" id="KW-1185">Reference proteome</keyword>
<evidence type="ECO:0000313" key="2">
    <source>
        <dbReference type="Proteomes" id="UP000233435"/>
    </source>
</evidence>
<dbReference type="AlphaFoldDB" id="A0A2N3HI87"/>
<dbReference type="EMBL" id="PJEO01000045">
    <property type="protein sequence ID" value="PKQ44613.1"/>
    <property type="molecule type" value="Genomic_DNA"/>
</dbReference>
<dbReference type="RefSeq" id="WP_106660184.1">
    <property type="nucleotide sequence ID" value="NZ_PJEO01000045.1"/>
</dbReference>
<reference evidence="1 2" key="1">
    <citation type="submission" date="2017-12" db="EMBL/GenBank/DDBJ databases">
        <title>Confluentibacter flavum sp. nov., isolated from the saline lake.</title>
        <authorList>
            <person name="Yu L."/>
        </authorList>
    </citation>
    <scope>NUCLEOTIDE SEQUENCE [LARGE SCALE GENOMIC DNA]</scope>
    <source>
        <strain evidence="1 2">3B</strain>
    </source>
</reference>
<comment type="caution">
    <text evidence="1">The sequence shown here is derived from an EMBL/GenBank/DDBJ whole genome shotgun (WGS) entry which is preliminary data.</text>
</comment>
<proteinExistence type="predicted"/>
<sequence length="251" mass="29472">MKTLKNLFFTAFILCLFINVSFSQQMYHVHEDVLKPSHVKEYESILAELMSMLNKNEIKDSKWLSFVTDNSHYLYLRAIENYADLDKPNFISQLIEKEGKEKIIALFNRMDKCYDTELDYIISLNSSLSYMPNGINQTPEGENYRKNHFFYVSPGQRDVVLEKMKAIKAYFESKKSKLYYRIYNSGFGTDGEFYMVAIAAKDAADLEMKNKENETLIGEEGRNLINDMYFNTLKYETKELMFRPDISFSSK</sequence>
<dbReference type="Proteomes" id="UP000233435">
    <property type="component" value="Unassembled WGS sequence"/>
</dbReference>
<accession>A0A2N3HI87</accession>
<evidence type="ECO:0000313" key="1">
    <source>
        <dbReference type="EMBL" id="PKQ44613.1"/>
    </source>
</evidence>